<accession>A0A1Y3B4W0</accession>
<keyword evidence="2" id="KW-1185">Reference proteome</keyword>
<feature type="non-terminal residue" evidence="1">
    <location>
        <position position="132"/>
    </location>
</feature>
<evidence type="ECO:0000313" key="1">
    <source>
        <dbReference type="EMBL" id="OTF74315.1"/>
    </source>
</evidence>
<proteinExistence type="predicted"/>
<dbReference type="OrthoDB" id="6515088at2759"/>
<dbReference type="AlphaFoldDB" id="A0A1Y3B4W0"/>
<name>A0A1Y3B4W0_EURMA</name>
<organism evidence="1 2">
    <name type="scientific">Euroglyphus maynei</name>
    <name type="common">Mayne's house dust mite</name>
    <dbReference type="NCBI Taxonomy" id="6958"/>
    <lineage>
        <taxon>Eukaryota</taxon>
        <taxon>Metazoa</taxon>
        <taxon>Ecdysozoa</taxon>
        <taxon>Arthropoda</taxon>
        <taxon>Chelicerata</taxon>
        <taxon>Arachnida</taxon>
        <taxon>Acari</taxon>
        <taxon>Acariformes</taxon>
        <taxon>Sarcoptiformes</taxon>
        <taxon>Astigmata</taxon>
        <taxon>Psoroptidia</taxon>
        <taxon>Analgoidea</taxon>
        <taxon>Pyroglyphidae</taxon>
        <taxon>Pyroglyphinae</taxon>
        <taxon>Euroglyphus</taxon>
    </lineage>
</organism>
<protein>
    <submittedName>
        <fullName evidence="1">Uncharacterized protein</fullName>
    </submittedName>
</protein>
<sequence length="132" mass="15549">MDRVEYYSHIDIISVEMLDNLIEDDYVLIINTKRAFSMKEYYPSTGFHVSKDTMIPTLGTYAMRPNIDDANRQRLLRLFKSLYYYGLLEFVDRRLLLNHLRARANDALINQKEKNVLNTKKLPTTRILSGQT</sequence>
<dbReference type="Proteomes" id="UP000194236">
    <property type="component" value="Unassembled WGS sequence"/>
</dbReference>
<reference evidence="1 2" key="1">
    <citation type="submission" date="2017-03" db="EMBL/GenBank/DDBJ databases">
        <title>Genome Survey of Euroglyphus maynei.</title>
        <authorList>
            <person name="Arlian L.G."/>
            <person name="Morgan M.S."/>
            <person name="Rider S.D."/>
        </authorList>
    </citation>
    <scope>NUCLEOTIDE SEQUENCE [LARGE SCALE GENOMIC DNA]</scope>
    <source>
        <strain evidence="1">Arlian Lab</strain>
        <tissue evidence="1">Whole body</tissue>
    </source>
</reference>
<evidence type="ECO:0000313" key="2">
    <source>
        <dbReference type="Proteomes" id="UP000194236"/>
    </source>
</evidence>
<dbReference type="EMBL" id="MUJZ01047674">
    <property type="protein sequence ID" value="OTF74315.1"/>
    <property type="molecule type" value="Genomic_DNA"/>
</dbReference>
<comment type="caution">
    <text evidence="1">The sequence shown here is derived from an EMBL/GenBank/DDBJ whole genome shotgun (WGS) entry which is preliminary data.</text>
</comment>
<gene>
    <name evidence="1" type="ORF">BLA29_006586</name>
</gene>